<dbReference type="KEGG" id="wna:KA717_11710"/>
<dbReference type="AlphaFoldDB" id="A0A977L388"/>
<dbReference type="PANTHER" id="PTHR35586:SF2">
    <property type="entry name" value="SLL1542 PROTEIN"/>
    <property type="match status" value="1"/>
</dbReference>
<dbReference type="Proteomes" id="UP001065613">
    <property type="component" value="Chromosome"/>
</dbReference>
<feature type="domain" description="DUF4351" evidence="1">
    <location>
        <begin position="14"/>
        <end position="72"/>
    </location>
</feature>
<sequence length="78" mass="8887">MFLLTDIKQTRVYQEAKQEGETQLLLSLLSKRFGAMGSRCIQAINQLSLEQLEDLGEALLDFDNVAELDNWLKSRVAE</sequence>
<name>A0A977L388_9CYAN</name>
<evidence type="ECO:0000259" key="1">
    <source>
        <dbReference type="Pfam" id="PF14261"/>
    </source>
</evidence>
<evidence type="ECO:0000313" key="2">
    <source>
        <dbReference type="EMBL" id="UXE63255.1"/>
    </source>
</evidence>
<gene>
    <name evidence="2" type="ORF">KA717_11710</name>
</gene>
<dbReference type="InterPro" id="IPR025587">
    <property type="entry name" value="DUF4351"/>
</dbReference>
<dbReference type="PANTHER" id="PTHR35586">
    <property type="entry name" value="SLL1691 PROTEIN"/>
    <property type="match status" value="1"/>
</dbReference>
<proteinExistence type="predicted"/>
<accession>A0A977L388</accession>
<organism evidence="2">
    <name type="scientific">Woronichinia naegeliana WA131</name>
    <dbReference type="NCBI Taxonomy" id="2824559"/>
    <lineage>
        <taxon>Bacteria</taxon>
        <taxon>Bacillati</taxon>
        <taxon>Cyanobacteriota</taxon>
        <taxon>Cyanophyceae</taxon>
        <taxon>Synechococcales</taxon>
        <taxon>Coelosphaeriaceae</taxon>
        <taxon>Woronichinia</taxon>
    </lineage>
</organism>
<dbReference type="Pfam" id="PF14261">
    <property type="entry name" value="DUF4351"/>
    <property type="match status" value="1"/>
</dbReference>
<dbReference type="EMBL" id="CP073041">
    <property type="protein sequence ID" value="UXE63255.1"/>
    <property type="molecule type" value="Genomic_DNA"/>
</dbReference>
<protein>
    <submittedName>
        <fullName evidence="2">DUF4351 domain-containing protein</fullName>
    </submittedName>
</protein>
<reference evidence="2" key="1">
    <citation type="submission" date="2021-04" db="EMBL/GenBank/DDBJ databases">
        <title>Genome sequence of Woronichinia naegeliana from Washington state freshwater lake bloom.</title>
        <authorList>
            <person name="Dreher T.W."/>
        </authorList>
    </citation>
    <scope>NUCLEOTIDE SEQUENCE</scope>
    <source>
        <strain evidence="2">WA131</strain>
    </source>
</reference>